<evidence type="ECO:0000256" key="5">
    <source>
        <dbReference type="SAM" id="MobiDB-lite"/>
    </source>
</evidence>
<dbReference type="InterPro" id="IPR011010">
    <property type="entry name" value="DNA_brk_join_enz"/>
</dbReference>
<dbReference type="Gene3D" id="3.30.160.390">
    <property type="entry name" value="Integrase, DNA-binding domain"/>
    <property type="match status" value="1"/>
</dbReference>
<dbReference type="PANTHER" id="PTHR30629:SF2">
    <property type="entry name" value="PROPHAGE INTEGRASE INTS-RELATED"/>
    <property type="match status" value="1"/>
</dbReference>
<evidence type="ECO:0000256" key="3">
    <source>
        <dbReference type="ARBA" id="ARBA00023125"/>
    </source>
</evidence>
<keyword evidence="4" id="KW-0233">DNA recombination</keyword>
<dbReference type="GO" id="GO:0006310">
    <property type="term" value="P:DNA recombination"/>
    <property type="evidence" value="ECO:0007669"/>
    <property type="project" value="UniProtKB-KW"/>
</dbReference>
<dbReference type="GO" id="GO:0015074">
    <property type="term" value="P:DNA integration"/>
    <property type="evidence" value="ECO:0007669"/>
    <property type="project" value="UniProtKB-KW"/>
</dbReference>
<reference evidence="6 7" key="1">
    <citation type="submission" date="2017-05" db="EMBL/GenBank/DDBJ databases">
        <title>Full genome sequence of Pseudorhodoplanes sinuspersici.</title>
        <authorList>
            <person name="Dastgheib S.M.M."/>
            <person name="Shavandi M."/>
            <person name="Tirandaz H."/>
        </authorList>
    </citation>
    <scope>NUCLEOTIDE SEQUENCE [LARGE SCALE GENOMIC DNA]</scope>
    <source>
        <strain evidence="6 7">RIPI110</strain>
    </source>
</reference>
<dbReference type="SUPFAM" id="SSF56349">
    <property type="entry name" value="DNA breaking-rejoining enzymes"/>
    <property type="match status" value="1"/>
</dbReference>
<dbReference type="InterPro" id="IPR053876">
    <property type="entry name" value="Phage_int_M"/>
</dbReference>
<sequence>MGTRTLHRLSPNAVRTQTKPGRHADGGGLYLSISSYGRRRWVFMFARGTKQSEIGLGGARDVTLAKAREIAAAMRAALRDGKDPRSVRRVASPVTFGEFADDHIEHKVAPSLRNAKHLDQWRMTLREYAKPMRGRPIDAIDTDDVLGVLKPIWTSKNETAVRLRGRIEAILDAAKAKGLRSGENPARWRGHLDHLLPKRQKLTRGHHAALPFADIPTFMADLRSREGVAALALEFAILTAARSGEVRGARWDEFDFDKAIWTVPPERMKAGIVHRVPLSRRAVAIVQKLQEAKTSEFVFPGRNGKTPMSDMTLTAVLKRMKCAITAHGFRSSFRDWCGEATNFPREIAEAALAHTNKNEVEAAYRRGDALEKRRELMTAWTNYCEKDSVNVH</sequence>
<dbReference type="InterPro" id="IPR050808">
    <property type="entry name" value="Phage_Integrase"/>
</dbReference>
<dbReference type="OrthoDB" id="9795573at2"/>
<evidence type="ECO:0000313" key="7">
    <source>
        <dbReference type="Proteomes" id="UP000194137"/>
    </source>
</evidence>
<keyword evidence="3" id="KW-0238">DNA-binding</keyword>
<evidence type="ECO:0000313" key="6">
    <source>
        <dbReference type="EMBL" id="ARQ01712.1"/>
    </source>
</evidence>
<dbReference type="Pfam" id="PF22022">
    <property type="entry name" value="Phage_int_M"/>
    <property type="match status" value="1"/>
</dbReference>
<evidence type="ECO:0000256" key="1">
    <source>
        <dbReference type="ARBA" id="ARBA00008857"/>
    </source>
</evidence>
<evidence type="ECO:0000256" key="4">
    <source>
        <dbReference type="ARBA" id="ARBA00023172"/>
    </source>
</evidence>
<dbReference type="Pfam" id="PF00589">
    <property type="entry name" value="Phage_integrase"/>
    <property type="match status" value="1"/>
</dbReference>
<evidence type="ECO:0000256" key="2">
    <source>
        <dbReference type="ARBA" id="ARBA00022908"/>
    </source>
</evidence>
<dbReference type="STRING" id="1235591.CAK95_23365"/>
<dbReference type="InterPro" id="IPR002104">
    <property type="entry name" value="Integrase_catalytic"/>
</dbReference>
<keyword evidence="7" id="KW-1185">Reference proteome</keyword>
<dbReference type="Gene3D" id="1.10.443.10">
    <property type="entry name" value="Intergrase catalytic core"/>
    <property type="match status" value="1"/>
</dbReference>
<dbReference type="PANTHER" id="PTHR30629">
    <property type="entry name" value="PROPHAGE INTEGRASE"/>
    <property type="match status" value="1"/>
</dbReference>
<dbReference type="InterPro" id="IPR025166">
    <property type="entry name" value="Integrase_DNA_bind_dom"/>
</dbReference>
<dbReference type="Gene3D" id="1.10.150.130">
    <property type="match status" value="1"/>
</dbReference>
<dbReference type="PROSITE" id="PS51900">
    <property type="entry name" value="CB"/>
    <property type="match status" value="1"/>
</dbReference>
<dbReference type="InterPro" id="IPR013762">
    <property type="entry name" value="Integrase-like_cat_sf"/>
</dbReference>
<comment type="similarity">
    <text evidence="1">Belongs to the 'phage' integrase family.</text>
</comment>
<dbReference type="CDD" id="cd00801">
    <property type="entry name" value="INT_P4_C"/>
    <property type="match status" value="1"/>
</dbReference>
<protein>
    <submittedName>
        <fullName evidence="6">Integrase</fullName>
    </submittedName>
</protein>
<dbReference type="InterPro" id="IPR010998">
    <property type="entry name" value="Integrase_recombinase_N"/>
</dbReference>
<dbReference type="Proteomes" id="UP000194137">
    <property type="component" value="Chromosome"/>
</dbReference>
<dbReference type="RefSeq" id="WP_086090104.1">
    <property type="nucleotide sequence ID" value="NZ_CP021112.1"/>
</dbReference>
<gene>
    <name evidence="6" type="ORF">CAK95_23365</name>
</gene>
<dbReference type="InterPro" id="IPR038488">
    <property type="entry name" value="Integrase_DNA-bd_sf"/>
</dbReference>
<dbReference type="AlphaFoldDB" id="A0A1W6ZWG6"/>
<name>A0A1W6ZWG6_9HYPH</name>
<feature type="region of interest" description="Disordered" evidence="5">
    <location>
        <begin position="1"/>
        <end position="24"/>
    </location>
</feature>
<dbReference type="Pfam" id="PF13356">
    <property type="entry name" value="Arm-DNA-bind_3"/>
    <property type="match status" value="1"/>
</dbReference>
<dbReference type="InterPro" id="IPR044068">
    <property type="entry name" value="CB"/>
</dbReference>
<dbReference type="EMBL" id="CP021112">
    <property type="protein sequence ID" value="ARQ01712.1"/>
    <property type="molecule type" value="Genomic_DNA"/>
</dbReference>
<keyword evidence="2" id="KW-0229">DNA integration</keyword>
<proteinExistence type="inferred from homology"/>
<organism evidence="6 7">
    <name type="scientific">Pseudorhodoplanes sinuspersici</name>
    <dbReference type="NCBI Taxonomy" id="1235591"/>
    <lineage>
        <taxon>Bacteria</taxon>
        <taxon>Pseudomonadati</taxon>
        <taxon>Pseudomonadota</taxon>
        <taxon>Alphaproteobacteria</taxon>
        <taxon>Hyphomicrobiales</taxon>
        <taxon>Pseudorhodoplanes</taxon>
    </lineage>
</organism>
<dbReference type="PROSITE" id="PS51898">
    <property type="entry name" value="TYR_RECOMBINASE"/>
    <property type="match status" value="1"/>
</dbReference>
<dbReference type="GO" id="GO:0003677">
    <property type="term" value="F:DNA binding"/>
    <property type="evidence" value="ECO:0007669"/>
    <property type="project" value="UniProtKB-UniRule"/>
</dbReference>
<dbReference type="KEGG" id="psin:CAK95_23365"/>
<accession>A0A1W6ZWG6</accession>